<reference evidence="1 2" key="1">
    <citation type="submission" date="2023-06" db="EMBL/GenBank/DDBJ databases">
        <title>Pelomonas sp. APW6 16S ribosomal RNA gene genome sequencing and assembly.</title>
        <authorList>
            <person name="Woo H."/>
        </authorList>
    </citation>
    <scope>NUCLEOTIDE SEQUENCE [LARGE SCALE GENOMIC DNA]</scope>
    <source>
        <strain evidence="1 2">APW6</strain>
    </source>
</reference>
<sequence length="165" mass="18603">MKFIDPHHEQWHRVDGEDGPLPHPSAAPNLLLTLEQWHAVRDTWPADLPVGVQLANDFDIEELVADLPRLALIALQFPKWVDGRAYTQARLLRVRYKFSGEIRAVGDVVVDMLPLLARTGFDAVQLRGDQRRDAAERALTFFPGHYQGDVSEPRPHFAQVLAGQA</sequence>
<gene>
    <name evidence="1" type="ORF">QRD43_08965</name>
</gene>
<organism evidence="1 2">
    <name type="scientific">Roseateles subflavus</name>
    <dbReference type="NCBI Taxonomy" id="3053353"/>
    <lineage>
        <taxon>Bacteria</taxon>
        <taxon>Pseudomonadati</taxon>
        <taxon>Pseudomonadota</taxon>
        <taxon>Betaproteobacteria</taxon>
        <taxon>Burkholderiales</taxon>
        <taxon>Sphaerotilaceae</taxon>
        <taxon>Roseateles</taxon>
    </lineage>
</organism>
<dbReference type="Pfam" id="PF06073">
    <property type="entry name" value="DUF934"/>
    <property type="match status" value="1"/>
</dbReference>
<dbReference type="InterPro" id="IPR008318">
    <property type="entry name" value="UCP030820"/>
</dbReference>
<evidence type="ECO:0000313" key="2">
    <source>
        <dbReference type="Proteomes" id="UP001238603"/>
    </source>
</evidence>
<proteinExistence type="predicted"/>
<protein>
    <submittedName>
        <fullName evidence="1">DUF934 domain-containing protein</fullName>
    </submittedName>
</protein>
<dbReference type="EMBL" id="JASVDS010000002">
    <property type="protein sequence ID" value="MDL5032038.1"/>
    <property type="molecule type" value="Genomic_DNA"/>
</dbReference>
<dbReference type="RefSeq" id="WP_285982140.1">
    <property type="nucleotide sequence ID" value="NZ_JASVDS010000002.1"/>
</dbReference>
<dbReference type="PIRSF" id="PIRSF030820">
    <property type="entry name" value="UCP030820"/>
    <property type="match status" value="1"/>
</dbReference>
<keyword evidence="2" id="KW-1185">Reference proteome</keyword>
<name>A0ABT7LGQ0_9BURK</name>
<accession>A0ABT7LGQ0</accession>
<comment type="caution">
    <text evidence="1">The sequence shown here is derived from an EMBL/GenBank/DDBJ whole genome shotgun (WGS) entry which is preliminary data.</text>
</comment>
<evidence type="ECO:0000313" key="1">
    <source>
        <dbReference type="EMBL" id="MDL5032038.1"/>
    </source>
</evidence>
<dbReference type="Proteomes" id="UP001238603">
    <property type="component" value="Unassembled WGS sequence"/>
</dbReference>